<keyword evidence="1" id="KW-0732">Signal</keyword>
<dbReference type="EMBL" id="VEVO01000002">
    <property type="protein sequence ID" value="KAF0045588.1"/>
    <property type="molecule type" value="Genomic_DNA"/>
</dbReference>
<organism evidence="2 3">
    <name type="scientific">Scophthalmus maximus</name>
    <name type="common">Turbot</name>
    <name type="synonym">Psetta maxima</name>
    <dbReference type="NCBI Taxonomy" id="52904"/>
    <lineage>
        <taxon>Eukaryota</taxon>
        <taxon>Metazoa</taxon>
        <taxon>Chordata</taxon>
        <taxon>Craniata</taxon>
        <taxon>Vertebrata</taxon>
        <taxon>Euteleostomi</taxon>
        <taxon>Actinopterygii</taxon>
        <taxon>Neopterygii</taxon>
        <taxon>Teleostei</taxon>
        <taxon>Neoteleostei</taxon>
        <taxon>Acanthomorphata</taxon>
        <taxon>Carangaria</taxon>
        <taxon>Pleuronectiformes</taxon>
        <taxon>Pleuronectoidei</taxon>
        <taxon>Scophthalmidae</taxon>
        <taxon>Scophthalmus</taxon>
    </lineage>
</organism>
<feature type="chain" id="PRO_5025403166" evidence="1">
    <location>
        <begin position="21"/>
        <end position="178"/>
    </location>
</feature>
<reference evidence="2 3" key="1">
    <citation type="submission" date="2019-06" db="EMBL/GenBank/DDBJ databases">
        <title>Draft genomes of female and male turbot (Scophthalmus maximus).</title>
        <authorList>
            <person name="Xu H."/>
            <person name="Xu X.-W."/>
            <person name="Shao C."/>
            <person name="Chen S."/>
        </authorList>
    </citation>
    <scope>NUCLEOTIDE SEQUENCE [LARGE SCALE GENOMIC DNA]</scope>
    <source>
        <strain evidence="2">Ysfricsl-2016a</strain>
        <tissue evidence="2">Blood</tissue>
    </source>
</reference>
<dbReference type="PROSITE" id="PS51257">
    <property type="entry name" value="PROKAR_LIPOPROTEIN"/>
    <property type="match status" value="1"/>
</dbReference>
<evidence type="ECO:0000313" key="3">
    <source>
        <dbReference type="Proteomes" id="UP000438429"/>
    </source>
</evidence>
<accession>A0A6A4TMF3</accession>
<evidence type="ECO:0000313" key="2">
    <source>
        <dbReference type="EMBL" id="KAF0045588.1"/>
    </source>
</evidence>
<name>A0A6A4TMF3_SCOMX</name>
<protein>
    <submittedName>
        <fullName evidence="2">Uncharacterized protein</fullName>
    </submittedName>
</protein>
<comment type="caution">
    <text evidence="2">The sequence shown here is derived from an EMBL/GenBank/DDBJ whole genome shotgun (WGS) entry which is preliminary data.</text>
</comment>
<dbReference type="AlphaFoldDB" id="A0A6A4TMF3"/>
<proteinExistence type="predicted"/>
<evidence type="ECO:0000256" key="1">
    <source>
        <dbReference type="SAM" id="SignalP"/>
    </source>
</evidence>
<dbReference type="Proteomes" id="UP000438429">
    <property type="component" value="Unassembled WGS sequence"/>
</dbReference>
<sequence length="178" mass="19365">MRLYLAAAVLMLASVACADAQEETMSEKLATFGQRVTDISQGLVEKAKTHFDDLQTSEFAVNTNLSSFDSELSSSFISAFSSAVCGPVLAETLAPEPADSPGMLQMLAKKAREAQEKVNELVGGVLMLASMYHDEYIQPLTSSYAQWASDVKSSAWEKIQTTLDEYMMIKATNATDQN</sequence>
<feature type="signal peptide" evidence="1">
    <location>
        <begin position="1"/>
        <end position="20"/>
    </location>
</feature>
<gene>
    <name evidence="2" type="ORF">F2P81_002117</name>
</gene>